<evidence type="ECO:0000259" key="7">
    <source>
        <dbReference type="PROSITE" id="PS50949"/>
    </source>
</evidence>
<evidence type="ECO:0000313" key="8">
    <source>
        <dbReference type="EMBL" id="KPC55333.1"/>
    </source>
</evidence>
<evidence type="ECO:0000256" key="6">
    <source>
        <dbReference type="ARBA" id="ARBA00023163"/>
    </source>
</evidence>
<dbReference type="InterPro" id="IPR000524">
    <property type="entry name" value="Tscrpt_reg_HTH_GntR"/>
</dbReference>
<dbReference type="GO" id="GO:0003700">
    <property type="term" value="F:DNA-binding transcription factor activity"/>
    <property type="evidence" value="ECO:0007669"/>
    <property type="project" value="InterPro"/>
</dbReference>
<dbReference type="InterPro" id="IPR004839">
    <property type="entry name" value="Aminotransferase_I/II_large"/>
</dbReference>
<dbReference type="GO" id="GO:0030170">
    <property type="term" value="F:pyridoxal phosphate binding"/>
    <property type="evidence" value="ECO:0007669"/>
    <property type="project" value="InterPro"/>
</dbReference>
<name>A0A0N0XLM6_9NEIS</name>
<dbReference type="SUPFAM" id="SSF53383">
    <property type="entry name" value="PLP-dependent transferases"/>
    <property type="match status" value="1"/>
</dbReference>
<reference evidence="8 9" key="1">
    <citation type="submission" date="2015-07" db="EMBL/GenBank/DDBJ databases">
        <title>Draft genome sequence of the Amantichitinum ursilacus IGB-41, a new chitin-degrading bacterium.</title>
        <authorList>
            <person name="Kirstahler P."/>
            <person name="Guenther M."/>
            <person name="Grumaz C."/>
            <person name="Rupp S."/>
            <person name="Zibek S."/>
            <person name="Sohn K."/>
        </authorList>
    </citation>
    <scope>NUCLEOTIDE SEQUENCE [LARGE SCALE GENOMIC DNA]</scope>
    <source>
        <strain evidence="8 9">IGB-41</strain>
    </source>
</reference>
<dbReference type="InterPro" id="IPR015421">
    <property type="entry name" value="PyrdxlP-dep_Trfase_major"/>
</dbReference>
<keyword evidence="6" id="KW-0804">Transcription</keyword>
<dbReference type="Pfam" id="PF00155">
    <property type="entry name" value="Aminotran_1_2"/>
    <property type="match status" value="1"/>
</dbReference>
<evidence type="ECO:0000256" key="5">
    <source>
        <dbReference type="ARBA" id="ARBA00023125"/>
    </source>
</evidence>
<keyword evidence="9" id="KW-1185">Reference proteome</keyword>
<comment type="caution">
    <text evidence="8">The sequence shown here is derived from an EMBL/GenBank/DDBJ whole genome shotgun (WGS) entry which is preliminary data.</text>
</comment>
<evidence type="ECO:0000256" key="2">
    <source>
        <dbReference type="ARBA" id="ARBA00021531"/>
    </source>
</evidence>
<gene>
    <name evidence="8" type="primary">gabR_1</name>
    <name evidence="8" type="ORF">WG78_01710</name>
</gene>
<keyword evidence="5" id="KW-0238">DNA-binding</keyword>
<accession>A0A0N0XLM6</accession>
<dbReference type="CDD" id="cd00609">
    <property type="entry name" value="AAT_like"/>
    <property type="match status" value="1"/>
</dbReference>
<evidence type="ECO:0000256" key="4">
    <source>
        <dbReference type="ARBA" id="ARBA00023015"/>
    </source>
</evidence>
<dbReference type="RefSeq" id="WP_053936042.1">
    <property type="nucleotide sequence ID" value="NZ_LAQT01000001.1"/>
</dbReference>
<proteinExistence type="inferred from homology"/>
<dbReference type="Gene3D" id="3.40.640.10">
    <property type="entry name" value="Type I PLP-dependent aspartate aminotransferase-like (Major domain)"/>
    <property type="match status" value="1"/>
</dbReference>
<organism evidence="8 9">
    <name type="scientific">Amantichitinum ursilacus</name>
    <dbReference type="NCBI Taxonomy" id="857265"/>
    <lineage>
        <taxon>Bacteria</taxon>
        <taxon>Pseudomonadati</taxon>
        <taxon>Pseudomonadota</taxon>
        <taxon>Betaproteobacteria</taxon>
        <taxon>Neisseriales</taxon>
        <taxon>Chitinibacteraceae</taxon>
        <taxon>Amantichitinum</taxon>
    </lineage>
</organism>
<sequence>MDLHVTLHGRTDLSGQIYRQIRAAILDGRLPAGERLPSTRDLAAQLGVSRKTTLDVFERLLAESFLLSKPGHGTFVADGPQRMPQTQPAPQQAQPSPLWQAMPPAQALQPRSTHPHDFMGGVTDKTRFPFEPWRRCMNHALRLQARGRGAYHDPAGEQELRLGISRYLGFNRAVASQWQDVIVTQGAQQALDLLARVVLQPGDIVAMEEPGYPPARACFTAMGARVVSVPVDAHGMVVDALPAQARLVYVTPSHQFPLGMPLSLDRRIALLEWAQRTGAVIAEDDYDGEFRFEGRPLDALKSLDRAGLVAYVGTFSKTIFPELRVGYLVPPQSLYGALVKAKQLVDWHSASLTQAALARFMLDGDFARHLRRSHKLYEARRAMLIRHLTGPLAPWFTPIVAMAGIHMTALLKPGIDEAAVIASGDAVQIGLYGTQRFYAESPPQPALLFGYGEIDVAQIDEALTRLATALRQQVPVVT</sequence>
<dbReference type="InterPro" id="IPR051446">
    <property type="entry name" value="HTH_trans_reg/aminotransferase"/>
</dbReference>
<dbReference type="SMART" id="SM00345">
    <property type="entry name" value="HTH_GNTR"/>
    <property type="match status" value="1"/>
</dbReference>
<dbReference type="SUPFAM" id="SSF46785">
    <property type="entry name" value="Winged helix' DNA-binding domain"/>
    <property type="match status" value="1"/>
</dbReference>
<dbReference type="PANTHER" id="PTHR46577:SF1">
    <property type="entry name" value="HTH-TYPE TRANSCRIPTIONAL REGULATORY PROTEIN GABR"/>
    <property type="match status" value="1"/>
</dbReference>
<dbReference type="InterPro" id="IPR036390">
    <property type="entry name" value="WH_DNA-bd_sf"/>
</dbReference>
<keyword evidence="4" id="KW-0805">Transcription regulation</keyword>
<dbReference type="InterPro" id="IPR015424">
    <property type="entry name" value="PyrdxlP-dep_Trfase"/>
</dbReference>
<dbReference type="GO" id="GO:0003677">
    <property type="term" value="F:DNA binding"/>
    <property type="evidence" value="ECO:0007669"/>
    <property type="project" value="UniProtKB-KW"/>
</dbReference>
<dbReference type="OrthoDB" id="9804020at2"/>
<dbReference type="InterPro" id="IPR036388">
    <property type="entry name" value="WH-like_DNA-bd_sf"/>
</dbReference>
<dbReference type="PANTHER" id="PTHR46577">
    <property type="entry name" value="HTH-TYPE TRANSCRIPTIONAL REGULATORY PROTEIN GABR"/>
    <property type="match status" value="1"/>
</dbReference>
<dbReference type="AlphaFoldDB" id="A0A0N0XLM6"/>
<keyword evidence="3" id="KW-0663">Pyridoxal phosphate</keyword>
<dbReference type="Proteomes" id="UP000037939">
    <property type="component" value="Unassembled WGS sequence"/>
</dbReference>
<dbReference type="STRING" id="857265.WG78_01710"/>
<evidence type="ECO:0000256" key="3">
    <source>
        <dbReference type="ARBA" id="ARBA00022898"/>
    </source>
</evidence>
<dbReference type="Pfam" id="PF00392">
    <property type="entry name" value="GntR"/>
    <property type="match status" value="1"/>
</dbReference>
<evidence type="ECO:0000313" key="9">
    <source>
        <dbReference type="Proteomes" id="UP000037939"/>
    </source>
</evidence>
<feature type="domain" description="HTH gntR-type" evidence="7">
    <location>
        <begin position="11"/>
        <end position="79"/>
    </location>
</feature>
<dbReference type="CDD" id="cd07377">
    <property type="entry name" value="WHTH_GntR"/>
    <property type="match status" value="1"/>
</dbReference>
<dbReference type="EMBL" id="LAQT01000001">
    <property type="protein sequence ID" value="KPC55333.1"/>
    <property type="molecule type" value="Genomic_DNA"/>
</dbReference>
<protein>
    <recommendedName>
        <fullName evidence="2">Putative 8-amino-7-oxononanoate synthase</fullName>
    </recommendedName>
</protein>
<dbReference type="PATRIC" id="fig|857265.3.peg.357"/>
<evidence type="ECO:0000256" key="1">
    <source>
        <dbReference type="ARBA" id="ARBA00005384"/>
    </source>
</evidence>
<dbReference type="Gene3D" id="1.10.10.10">
    <property type="entry name" value="Winged helix-like DNA-binding domain superfamily/Winged helix DNA-binding domain"/>
    <property type="match status" value="1"/>
</dbReference>
<dbReference type="PROSITE" id="PS50949">
    <property type="entry name" value="HTH_GNTR"/>
    <property type="match status" value="1"/>
</dbReference>
<comment type="similarity">
    <text evidence="1">In the C-terminal section; belongs to the class-I pyridoxal-phosphate-dependent aminotransferase family.</text>
</comment>